<dbReference type="AlphaFoldDB" id="A0A1J1JLL0"/>
<proteinExistence type="predicted"/>
<evidence type="ECO:0000313" key="1">
    <source>
        <dbReference type="EMBL" id="CUM62414.1"/>
    </source>
</evidence>
<dbReference type="EMBL" id="LO018305">
    <property type="protein sequence ID" value="CUM62414.1"/>
    <property type="molecule type" value="Genomic_DNA"/>
</dbReference>
<accession>A0A1J1JLL0</accession>
<sequence>MIINSYQLPPYQVTLNKCNLKSMSIENSQTIVDGDHSSSITAETLQLLAQRSGVQLKPEEIEPLCRVYVKLEQMKTLIRKPRNYSSPFAHQFQVHSDLQP</sequence>
<dbReference type="RefSeq" id="WP_254034964.1">
    <property type="nucleotide sequence ID" value="NZ_LR882951.1"/>
</dbReference>
<reference evidence="1" key="1">
    <citation type="submission" date="2015-09" db="EMBL/GenBank/DDBJ databases">
        <authorList>
            <person name="Jackson K.R."/>
            <person name="Lunt B.L."/>
            <person name="Fisher J.N.B."/>
            <person name="Gardner A.V."/>
            <person name="Bailey M.E."/>
            <person name="Deus L.M."/>
            <person name="Earl A.S."/>
            <person name="Gibby P.D."/>
            <person name="Hartmann K.A."/>
            <person name="Liu J.E."/>
            <person name="Manci A.M."/>
            <person name="Nielsen D.A."/>
            <person name="Solomon M.B."/>
            <person name="Breakwell D.P."/>
            <person name="Burnett S.H."/>
            <person name="Grose J.H."/>
        </authorList>
    </citation>
    <scope>NUCLEOTIDE SEQUENCE</scope>
    <source>
        <strain evidence="1">7805</strain>
    </source>
</reference>
<protein>
    <submittedName>
        <fullName evidence="1">Uncharacterized protein</fullName>
    </submittedName>
</protein>
<gene>
    <name evidence="1" type="ORF">PLAM_mp0119</name>
</gene>
<organism evidence="1">
    <name type="scientific">Planktothrix agardhii</name>
    <name type="common">Oscillatoria agardhii</name>
    <dbReference type="NCBI Taxonomy" id="1160"/>
    <lineage>
        <taxon>Bacteria</taxon>
        <taxon>Bacillati</taxon>
        <taxon>Cyanobacteriota</taxon>
        <taxon>Cyanophyceae</taxon>
        <taxon>Oscillatoriophycideae</taxon>
        <taxon>Oscillatoriales</taxon>
        <taxon>Microcoleaceae</taxon>
        <taxon>Planktothrix</taxon>
    </lineage>
</organism>
<name>A0A1J1JLL0_PLAAG</name>